<proteinExistence type="predicted"/>
<name>A0ABN1ZFC9_9MICO</name>
<feature type="chain" id="PRO_5045198985" evidence="2">
    <location>
        <begin position="24"/>
        <end position="275"/>
    </location>
</feature>
<feature type="compositionally biased region" description="Pro residues" evidence="1">
    <location>
        <begin position="114"/>
        <end position="128"/>
    </location>
</feature>
<gene>
    <name evidence="3" type="ORF">GCM10009627_28000</name>
</gene>
<dbReference type="RefSeq" id="WP_204607071.1">
    <property type="nucleotide sequence ID" value="NZ_BAAAJX010000016.1"/>
</dbReference>
<protein>
    <submittedName>
        <fullName evidence="3">Uncharacterized protein</fullName>
    </submittedName>
</protein>
<accession>A0ABN1ZFC9</accession>
<sequence length="275" mass="27417">MLQRTAAVTAALVITLVSVTGCAAGQGDTASSATTAAAVPQLDPQVASTLHDALRTVQASPGVASAANRIELHQRYTAADGTDVTPPGLDAWNNRDAGPAAPPPIGGVSQDDPMLPPVPTPSARPTPPAGATETHSFSSAFVVTMDPDATPSEAAAVPVAMAERIAWTGVTLTLQVPAGPGHVLSSVTYSGTFDQQIPDETALGVASGLATLASTPGVTGLEASIPQTMRIDYGSLTIGVSPADDATLARVHGVIDGTAFAGTTLHGSFGNGAKP</sequence>
<dbReference type="PROSITE" id="PS51257">
    <property type="entry name" value="PROKAR_LIPOPROTEIN"/>
    <property type="match status" value="1"/>
</dbReference>
<evidence type="ECO:0000256" key="2">
    <source>
        <dbReference type="SAM" id="SignalP"/>
    </source>
</evidence>
<keyword evidence="4" id="KW-1185">Reference proteome</keyword>
<comment type="caution">
    <text evidence="3">The sequence shown here is derived from an EMBL/GenBank/DDBJ whole genome shotgun (WGS) entry which is preliminary data.</text>
</comment>
<keyword evidence="2" id="KW-0732">Signal</keyword>
<evidence type="ECO:0000256" key="1">
    <source>
        <dbReference type="SAM" id="MobiDB-lite"/>
    </source>
</evidence>
<dbReference type="EMBL" id="BAAAJX010000016">
    <property type="protein sequence ID" value="GAA1494454.1"/>
    <property type="molecule type" value="Genomic_DNA"/>
</dbReference>
<organism evidence="3 4">
    <name type="scientific">Curtobacterium herbarum</name>
    <dbReference type="NCBI Taxonomy" id="150122"/>
    <lineage>
        <taxon>Bacteria</taxon>
        <taxon>Bacillati</taxon>
        <taxon>Actinomycetota</taxon>
        <taxon>Actinomycetes</taxon>
        <taxon>Micrococcales</taxon>
        <taxon>Microbacteriaceae</taxon>
        <taxon>Curtobacterium</taxon>
    </lineage>
</organism>
<evidence type="ECO:0000313" key="4">
    <source>
        <dbReference type="Proteomes" id="UP001501742"/>
    </source>
</evidence>
<dbReference type="Proteomes" id="UP001501742">
    <property type="component" value="Unassembled WGS sequence"/>
</dbReference>
<feature type="signal peptide" evidence="2">
    <location>
        <begin position="1"/>
        <end position="23"/>
    </location>
</feature>
<evidence type="ECO:0000313" key="3">
    <source>
        <dbReference type="EMBL" id="GAA1494454.1"/>
    </source>
</evidence>
<reference evidence="3 4" key="1">
    <citation type="journal article" date="2019" name="Int. J. Syst. Evol. Microbiol.">
        <title>The Global Catalogue of Microorganisms (GCM) 10K type strain sequencing project: providing services to taxonomists for standard genome sequencing and annotation.</title>
        <authorList>
            <consortium name="The Broad Institute Genomics Platform"/>
            <consortium name="The Broad Institute Genome Sequencing Center for Infectious Disease"/>
            <person name="Wu L."/>
            <person name="Ma J."/>
        </authorList>
    </citation>
    <scope>NUCLEOTIDE SEQUENCE [LARGE SCALE GENOMIC DNA]</scope>
    <source>
        <strain evidence="3 4">JCM 12140</strain>
    </source>
</reference>
<feature type="region of interest" description="Disordered" evidence="1">
    <location>
        <begin position="77"/>
        <end position="134"/>
    </location>
</feature>